<comment type="caution">
    <text evidence="1">The sequence shown here is derived from an EMBL/GenBank/DDBJ whole genome shotgun (WGS) entry which is preliminary data.</text>
</comment>
<dbReference type="EMBL" id="JACXAE010000061">
    <property type="protein sequence ID" value="MBD2773864.1"/>
    <property type="molecule type" value="Genomic_DNA"/>
</dbReference>
<evidence type="ECO:0000313" key="1">
    <source>
        <dbReference type="EMBL" id="MBD2773864.1"/>
    </source>
</evidence>
<evidence type="ECO:0000313" key="2">
    <source>
        <dbReference type="Proteomes" id="UP000629098"/>
    </source>
</evidence>
<proteinExistence type="predicted"/>
<organism evidence="1 2">
    <name type="scientific">Iningainema tapete BLCC-T55</name>
    <dbReference type="NCBI Taxonomy" id="2748662"/>
    <lineage>
        <taxon>Bacteria</taxon>
        <taxon>Bacillati</taxon>
        <taxon>Cyanobacteriota</taxon>
        <taxon>Cyanophyceae</taxon>
        <taxon>Nostocales</taxon>
        <taxon>Scytonemataceae</taxon>
        <taxon>Iningainema tapete</taxon>
    </lineage>
</organism>
<dbReference type="Proteomes" id="UP000629098">
    <property type="component" value="Unassembled WGS sequence"/>
</dbReference>
<dbReference type="RefSeq" id="WP_190830161.1">
    <property type="nucleotide sequence ID" value="NZ_CAWPPI010000061.1"/>
</dbReference>
<name>A0A8J7C646_9CYAN</name>
<dbReference type="AlphaFoldDB" id="A0A8J7C646"/>
<protein>
    <submittedName>
        <fullName evidence="1">Uncharacterized protein</fullName>
    </submittedName>
</protein>
<sequence>MSTQEAAFVRELTQRYGSWIVMDFELEQHRHVLQILSRLNGDFLKDCGAYFGGGTFLIACERSHIHGTGGGVKRASTVKPHIL</sequence>
<gene>
    <name evidence="1" type="ORF">ICL16_17740</name>
</gene>
<reference evidence="1" key="1">
    <citation type="submission" date="2020-09" db="EMBL/GenBank/DDBJ databases">
        <title>Iningainema tapete sp. nov. (Scytonemataceae, Cyanobacteria) from greenhouses in central Florida (USA) produces two types of nodularin with biosynthetic potential for microcystin-LR and anabaenopeptins.</title>
        <authorList>
            <person name="Berthold D.E."/>
            <person name="Lefler F.W."/>
            <person name="Huang I.-S."/>
            <person name="Abdulla H."/>
            <person name="Zimba P.V."/>
            <person name="Laughinghouse H.D. IV."/>
        </authorList>
    </citation>
    <scope>NUCLEOTIDE SEQUENCE</scope>
    <source>
        <strain evidence="1">BLCCT55</strain>
    </source>
</reference>
<accession>A0A8J7C646</accession>
<keyword evidence="2" id="KW-1185">Reference proteome</keyword>